<dbReference type="GeneID" id="14209107"/>
<evidence type="ECO:0000313" key="8">
    <source>
        <dbReference type="EMBL" id="ELY70775.1"/>
    </source>
</evidence>
<dbReference type="EMBL" id="PKKI01000007">
    <property type="protein sequence ID" value="PLK21540.1"/>
    <property type="molecule type" value="Genomic_DNA"/>
</dbReference>
<feature type="domain" description="Type II secretion system protein GspF" evidence="7">
    <location>
        <begin position="96"/>
        <end position="223"/>
    </location>
</feature>
<feature type="transmembrane region" description="Helical" evidence="6">
    <location>
        <begin position="280"/>
        <end position="304"/>
    </location>
</feature>
<evidence type="ECO:0000256" key="6">
    <source>
        <dbReference type="SAM" id="Phobius"/>
    </source>
</evidence>
<dbReference type="EMBL" id="AOIC01000046">
    <property type="protein sequence ID" value="ELY70775.1"/>
    <property type="molecule type" value="Genomic_DNA"/>
</dbReference>
<evidence type="ECO:0000256" key="1">
    <source>
        <dbReference type="ARBA" id="ARBA00004651"/>
    </source>
</evidence>
<accession>L9Y9N5</accession>
<feature type="transmembrane region" description="Helical" evidence="6">
    <location>
        <begin position="30"/>
        <end position="53"/>
    </location>
</feature>
<keyword evidence="8" id="KW-0969">Cilium</keyword>
<evidence type="ECO:0000256" key="3">
    <source>
        <dbReference type="ARBA" id="ARBA00022692"/>
    </source>
</evidence>
<keyword evidence="3 6" id="KW-0812">Transmembrane</keyword>
<evidence type="ECO:0000256" key="5">
    <source>
        <dbReference type="ARBA" id="ARBA00023136"/>
    </source>
</evidence>
<proteinExistence type="predicted"/>
<dbReference type="Pfam" id="PF00482">
    <property type="entry name" value="T2SSF"/>
    <property type="match status" value="1"/>
</dbReference>
<evidence type="ECO:0000313" key="10">
    <source>
        <dbReference type="Proteomes" id="UP000011613"/>
    </source>
</evidence>
<keyword evidence="5 6" id="KW-0472">Membrane</keyword>
<sequence length="581" mass="65084">MSIAENASSAANLSRSIIRSYDQMELPTRIYVPFVLAPAFLIFLGTIVAAIVIDAFLLVKLLIPVFGLLMFASAVGYPRLAVDSRRIEMENRFHLFVIHMTVLSTTNIDRMEVLRKLAAEDEYGELAREFQRVVDLVDVWHMSLGDACRRRAAEVPSDSVADLLERMAYTLGAGQGLDDFLLKEQEVLIDKYSSAYRQSLSNLDVLKDLYLAMIISMTFALVFAVVLPLLTGNDPTLTVTLVIVLFLFVQIGFMFVIKAVVPDDPIWYLEDGYRTFRKKLLLASTVVGVVLSMIFIVVMTLIFFELIPGSEHVPIKAIPLLMYMPIATSPLLIPGFVFWYHERQVFNRDREFPNFIRALGASESAKQSTTTEVLSTLRKKDFGPLTDAVDDLYRRLNMRLSTGQSWRYFTGDVGSYLIQKFSEMYLVGRDMGGSPKKLGELISKNMSEIVNLREERKQQTTTLVGVIYGITAASSFAFFIGLELAIMMSGFDIGLDRTVAGTSPNLGAQLIHTEQYDILMLRYLIILVLIFNAFLSSIVIRVADGGHFGNSYIHFTALLWLGAITGAITQRLIDALIVVDL</sequence>
<gene>
    <name evidence="8" type="ORF">C490_05777</name>
    <name evidence="9" type="ORF">CYV19_02985</name>
</gene>
<feature type="transmembrane region" description="Helical" evidence="6">
    <location>
        <begin position="552"/>
        <end position="573"/>
    </location>
</feature>
<keyword evidence="2" id="KW-1003">Cell membrane</keyword>
<dbReference type="InterPro" id="IPR018076">
    <property type="entry name" value="T2SS_GspF_dom"/>
</dbReference>
<dbReference type="RefSeq" id="WP_005577743.1">
    <property type="nucleotide sequence ID" value="NC_019792.1"/>
</dbReference>
<dbReference type="Proteomes" id="UP000234484">
    <property type="component" value="Unassembled WGS sequence"/>
</dbReference>
<evidence type="ECO:0000256" key="4">
    <source>
        <dbReference type="ARBA" id="ARBA00022989"/>
    </source>
</evidence>
<dbReference type="PANTHER" id="PTHR35402:SF2">
    <property type="entry name" value="FLAGELLA ACCESSORY PROTEIN J"/>
    <property type="match status" value="1"/>
</dbReference>
<dbReference type="AlphaFoldDB" id="L9Y9N5"/>
<dbReference type="InterPro" id="IPR056569">
    <property type="entry name" value="ArlJ-like"/>
</dbReference>
<evidence type="ECO:0000259" key="7">
    <source>
        <dbReference type="Pfam" id="PF00482"/>
    </source>
</evidence>
<dbReference type="NCBIfam" id="NF004704">
    <property type="entry name" value="PRK06041.1-2"/>
    <property type="match status" value="1"/>
</dbReference>
<comment type="subcellular location">
    <subcellularLocation>
        <location evidence="1">Cell membrane</location>
        <topology evidence="1">Multi-pass membrane protein</topology>
    </subcellularLocation>
</comment>
<protein>
    <submittedName>
        <fullName evidence="9">Flagellar assembly protein FlaJ</fullName>
    </submittedName>
    <submittedName>
        <fullName evidence="8">Flagellar assembly protein J</fullName>
    </submittedName>
</protein>
<dbReference type="PATRIC" id="fig|797304.7.peg.1163"/>
<dbReference type="Proteomes" id="UP000011613">
    <property type="component" value="Unassembled WGS sequence"/>
</dbReference>
<feature type="transmembrane region" description="Helical" evidence="6">
    <location>
        <begin position="209"/>
        <end position="231"/>
    </location>
</feature>
<evidence type="ECO:0000313" key="9">
    <source>
        <dbReference type="EMBL" id="PLK21540.1"/>
    </source>
</evidence>
<feature type="transmembrane region" description="Helical" evidence="6">
    <location>
        <begin position="59"/>
        <end position="82"/>
    </location>
</feature>
<keyword evidence="8" id="KW-0966">Cell projection</keyword>
<organism evidence="8 10">
    <name type="scientific">Natronobacterium gregoryi (strain ATCC 43098 / DSM 3393 / CCM 3738 / CIP 104747 / IAM 13177 / JCM 8860 / NBRC 102187 / NCIMB 2189 / SP2)</name>
    <dbReference type="NCBI Taxonomy" id="797304"/>
    <lineage>
        <taxon>Archaea</taxon>
        <taxon>Methanobacteriati</taxon>
        <taxon>Methanobacteriota</taxon>
        <taxon>Stenosarchaea group</taxon>
        <taxon>Halobacteria</taxon>
        <taxon>Halobacteriales</taxon>
        <taxon>Natrialbaceae</taxon>
        <taxon>Natronobacterium</taxon>
    </lineage>
</organism>
<reference evidence="9 11" key="2">
    <citation type="submission" date="2017-12" db="EMBL/GenBank/DDBJ databases">
        <title>The characterization of oligonucleotides binding to NgAgo.</title>
        <authorList>
            <person name="Jiang L."/>
            <person name="He B."/>
            <person name="Kang J."/>
            <person name="Yu M."/>
            <person name="Li N."/>
            <person name="Fang Y."/>
            <person name="Tang Z."/>
            <person name="Wu P."/>
            <person name="Yao P."/>
            <person name="Huang J."/>
        </authorList>
    </citation>
    <scope>NUCLEOTIDE SEQUENCE [LARGE SCALE GENOMIC DNA]</scope>
    <source>
        <strain evidence="9 11">SP2</strain>
        <tissue evidence="9">Freeze-dried powder thallus</tissue>
    </source>
</reference>
<dbReference type="PANTHER" id="PTHR35402">
    <property type="entry name" value="INTEGRAL MEMBRANE PROTEIN-RELATED"/>
    <property type="match status" value="1"/>
</dbReference>
<feature type="transmembrane region" description="Helical" evidence="6">
    <location>
        <begin position="237"/>
        <end position="260"/>
    </location>
</feature>
<evidence type="ECO:0000313" key="11">
    <source>
        <dbReference type="Proteomes" id="UP000234484"/>
    </source>
</evidence>
<dbReference type="GO" id="GO:0005886">
    <property type="term" value="C:plasma membrane"/>
    <property type="evidence" value="ECO:0007669"/>
    <property type="project" value="UniProtKB-SubCell"/>
</dbReference>
<name>L9Y9N5_NATGS</name>
<evidence type="ECO:0000256" key="2">
    <source>
        <dbReference type="ARBA" id="ARBA00022475"/>
    </source>
</evidence>
<feature type="transmembrane region" description="Helical" evidence="6">
    <location>
        <begin position="463"/>
        <end position="488"/>
    </location>
</feature>
<keyword evidence="8" id="KW-0282">Flagellum</keyword>
<feature type="transmembrane region" description="Helical" evidence="6">
    <location>
        <begin position="520"/>
        <end position="540"/>
    </location>
</feature>
<keyword evidence="4 6" id="KW-1133">Transmembrane helix</keyword>
<comment type="caution">
    <text evidence="8">The sequence shown here is derived from an EMBL/GenBank/DDBJ whole genome shotgun (WGS) entry which is preliminary data.</text>
</comment>
<feature type="transmembrane region" description="Helical" evidence="6">
    <location>
        <begin position="320"/>
        <end position="340"/>
    </location>
</feature>
<reference evidence="8 10" key="1">
    <citation type="journal article" date="2014" name="PLoS Genet.">
        <title>Phylogenetically driven sequencing of extremely halophilic archaea reveals strategies for static and dynamic osmo-response.</title>
        <authorList>
            <person name="Becker E.A."/>
            <person name="Seitzer P.M."/>
            <person name="Tritt A."/>
            <person name="Larsen D."/>
            <person name="Krusor M."/>
            <person name="Yao A.I."/>
            <person name="Wu D."/>
            <person name="Madern D."/>
            <person name="Eisen J.A."/>
            <person name="Darling A.E."/>
            <person name="Facciotti M.T."/>
        </authorList>
    </citation>
    <scope>NUCLEOTIDE SEQUENCE [LARGE SCALE GENOMIC DNA]</scope>
    <source>
        <strain evidence="8 10">SP2</strain>
    </source>
</reference>